<name>A0A6B0VBI3_IXORI</name>
<evidence type="ECO:0000313" key="2">
    <source>
        <dbReference type="EMBL" id="MXU98945.1"/>
    </source>
</evidence>
<reference evidence="2" key="1">
    <citation type="submission" date="2019-12" db="EMBL/GenBank/DDBJ databases">
        <title>An insight into the sialome of adult female Ixodes ricinus ticks feeding for 6 days.</title>
        <authorList>
            <person name="Perner J."/>
            <person name="Ribeiro J.M.C."/>
        </authorList>
    </citation>
    <scope>NUCLEOTIDE SEQUENCE</scope>
    <source>
        <strain evidence="2">Semi-engorged</strain>
        <tissue evidence="2">Salivary glands</tissue>
    </source>
</reference>
<dbReference type="AlphaFoldDB" id="A0A6B0VBI3"/>
<accession>A0A6B0VBI3</accession>
<organism evidence="2">
    <name type="scientific">Ixodes ricinus</name>
    <name type="common">Common tick</name>
    <name type="synonym">Acarus ricinus</name>
    <dbReference type="NCBI Taxonomy" id="34613"/>
    <lineage>
        <taxon>Eukaryota</taxon>
        <taxon>Metazoa</taxon>
        <taxon>Ecdysozoa</taxon>
        <taxon>Arthropoda</taxon>
        <taxon>Chelicerata</taxon>
        <taxon>Arachnida</taxon>
        <taxon>Acari</taxon>
        <taxon>Parasitiformes</taxon>
        <taxon>Ixodida</taxon>
        <taxon>Ixodoidea</taxon>
        <taxon>Ixodidae</taxon>
        <taxon>Ixodinae</taxon>
        <taxon>Ixodes</taxon>
    </lineage>
</organism>
<protein>
    <submittedName>
        <fullName evidence="2">Putative secreted protein</fullName>
    </submittedName>
</protein>
<evidence type="ECO:0000256" key="1">
    <source>
        <dbReference type="SAM" id="MobiDB-lite"/>
    </source>
</evidence>
<proteinExistence type="predicted"/>
<dbReference type="EMBL" id="GIFC01016862">
    <property type="protein sequence ID" value="MXU98945.1"/>
    <property type="molecule type" value="Transcribed_RNA"/>
</dbReference>
<sequence>MQRRLRLFFDRQLALCLVLLALVAVLLSVLVILQPGLALPLAMAACRRRRRSERERHGSSIVDVGVFIVAFGSLCFLDDFLFDADHFGLVETLRSHRRRRNVFAGVRDGRAFLGFVRLLVLHLDRSVAALGHRLVFPRNVLVVSVGRRLGAGLPPAPPPRLQASGKRALRQESPVRTSGPGGHASQRRGPALGRWSRGLGRGRSLRGSTLLGPAARDTWGTTPANSALLGSRARVGRCSAPARWSGRWGRSTAAGLLLWLRSFGTLPLLLQPLAPSRLVGHILHDPVLPDPLVVPHVPSGVVDVELLVAGLLLDAQHLGLVDLQLASPAVLDLHPVPDVNAHVQGPAALRRLPAFAPGLGPRLGLRRGRRRSTVVLLFLPFC</sequence>
<feature type="region of interest" description="Disordered" evidence="1">
    <location>
        <begin position="153"/>
        <end position="218"/>
    </location>
</feature>